<sequence length="371" mass="42128">MDKKLNKPIIEEFIICLSSCVNEMAASFQRFSVDEVNAWFTRRQVRKLKRKVTLVSLEEIWKASPSELLLLMRSWGPLFVPYLGSDRVTTACICYKAGILIEGDSIWVSHPDFIIVMRSAATLAAGLNILQRPFTNRLLMLYTSVVAADTIINAPYYLGYIRPSESFVARQMYIEIMCRVAPEIKDFSWDGAVTKIVRNIVHPLDLGELHATVWEKYQHLRDPAQQRCHVQQVVEKMAWSNVIGFDSILRAAIMNVNSPLVFNPVLVIKQLLKINMAYLEFKDSRAQYVFIHAFYELLALVNIPQMKAQLDAYIEKRGFTAIFSDIPIKITGDLCPMINDLGGITGEHVGVLIGQYAGGRRPTIEQIISRV</sequence>
<evidence type="ECO:0000313" key="1">
    <source>
        <dbReference type="EMBL" id="AYV83102.1"/>
    </source>
</evidence>
<name>A0A3G5A7T8_9VIRU</name>
<accession>A0A3G5A7T8</accession>
<dbReference type="EMBL" id="MK072386">
    <property type="protein sequence ID" value="AYV83102.1"/>
    <property type="molecule type" value="Genomic_DNA"/>
</dbReference>
<organism evidence="1">
    <name type="scientific">Hyperionvirus sp</name>
    <dbReference type="NCBI Taxonomy" id="2487770"/>
    <lineage>
        <taxon>Viruses</taxon>
        <taxon>Varidnaviria</taxon>
        <taxon>Bamfordvirae</taxon>
        <taxon>Nucleocytoviricota</taxon>
        <taxon>Megaviricetes</taxon>
        <taxon>Imitervirales</taxon>
        <taxon>Mimiviridae</taxon>
        <taxon>Klosneuvirinae</taxon>
    </lineage>
</organism>
<gene>
    <name evidence="1" type="ORF">Hyperionvirus4_67</name>
</gene>
<protein>
    <submittedName>
        <fullName evidence="1">Uncharacterized protein</fullName>
    </submittedName>
</protein>
<reference evidence="1" key="1">
    <citation type="submission" date="2018-10" db="EMBL/GenBank/DDBJ databases">
        <title>Hidden diversity of soil giant viruses.</title>
        <authorList>
            <person name="Schulz F."/>
            <person name="Alteio L."/>
            <person name="Goudeau D."/>
            <person name="Ryan E.M."/>
            <person name="Malmstrom R.R."/>
            <person name="Blanchard J."/>
            <person name="Woyke T."/>
        </authorList>
    </citation>
    <scope>NUCLEOTIDE SEQUENCE</scope>
    <source>
        <strain evidence="1">HYV1</strain>
    </source>
</reference>
<proteinExistence type="predicted"/>